<evidence type="ECO:0000313" key="2">
    <source>
        <dbReference type="EMBL" id="KAJ4975837.1"/>
    </source>
</evidence>
<dbReference type="EMBL" id="JAMYWD010000003">
    <property type="protein sequence ID" value="KAJ4975837.1"/>
    <property type="molecule type" value="Genomic_DNA"/>
</dbReference>
<name>A0A9Q0QXY2_9MAGN</name>
<evidence type="ECO:0000256" key="1">
    <source>
        <dbReference type="SAM" id="MobiDB-lite"/>
    </source>
</evidence>
<reference evidence="2" key="1">
    <citation type="journal article" date="2023" name="Plant J.">
        <title>The genome of the king protea, Protea cynaroides.</title>
        <authorList>
            <person name="Chang J."/>
            <person name="Duong T.A."/>
            <person name="Schoeman C."/>
            <person name="Ma X."/>
            <person name="Roodt D."/>
            <person name="Barker N."/>
            <person name="Li Z."/>
            <person name="Van de Peer Y."/>
            <person name="Mizrachi E."/>
        </authorList>
    </citation>
    <scope>NUCLEOTIDE SEQUENCE</scope>
    <source>
        <tissue evidence="2">Young leaves</tissue>
    </source>
</reference>
<proteinExistence type="predicted"/>
<keyword evidence="3" id="KW-1185">Reference proteome</keyword>
<evidence type="ECO:0000313" key="3">
    <source>
        <dbReference type="Proteomes" id="UP001141806"/>
    </source>
</evidence>
<dbReference type="Proteomes" id="UP001141806">
    <property type="component" value="Unassembled WGS sequence"/>
</dbReference>
<feature type="compositionally biased region" description="Basic and acidic residues" evidence="1">
    <location>
        <begin position="122"/>
        <end position="141"/>
    </location>
</feature>
<gene>
    <name evidence="2" type="ORF">NE237_000943</name>
</gene>
<protein>
    <submittedName>
        <fullName evidence="2">Uncharacterized protein</fullName>
    </submittedName>
</protein>
<organism evidence="2 3">
    <name type="scientific">Protea cynaroides</name>
    <dbReference type="NCBI Taxonomy" id="273540"/>
    <lineage>
        <taxon>Eukaryota</taxon>
        <taxon>Viridiplantae</taxon>
        <taxon>Streptophyta</taxon>
        <taxon>Embryophyta</taxon>
        <taxon>Tracheophyta</taxon>
        <taxon>Spermatophyta</taxon>
        <taxon>Magnoliopsida</taxon>
        <taxon>Proteales</taxon>
        <taxon>Proteaceae</taxon>
        <taxon>Protea</taxon>
    </lineage>
</organism>
<comment type="caution">
    <text evidence="2">The sequence shown here is derived from an EMBL/GenBank/DDBJ whole genome shotgun (WGS) entry which is preliminary data.</text>
</comment>
<dbReference type="AlphaFoldDB" id="A0A9Q0QXY2"/>
<accession>A0A9Q0QXY2</accession>
<sequence length="141" mass="16055">MWDEKNKKSGLSKGRNKLVEWFIRNGGSSSFKKERKYEKIIREGVEFYSNGDFYEDPPYYIAPSQMRCLWHGLRLAFGLAWPRLALAMLGRGLLWPCLVEAATWGGFGVLLSLAGGSSHNSQNEKKEEKGPQRNMSDRGTH</sequence>
<feature type="region of interest" description="Disordered" evidence="1">
    <location>
        <begin position="117"/>
        <end position="141"/>
    </location>
</feature>